<keyword evidence="1" id="KW-0812">Transmembrane</keyword>
<evidence type="ECO:0000313" key="3">
    <source>
        <dbReference type="Proteomes" id="UP000053776"/>
    </source>
</evidence>
<dbReference type="InterPro" id="IPR022139">
    <property type="entry name" value="Fam-L/Fam-M-like_plasmodium"/>
</dbReference>
<dbReference type="EMBL" id="KQ235157">
    <property type="protein sequence ID" value="KMZ89637.1"/>
    <property type="molecule type" value="Genomic_DNA"/>
</dbReference>
<evidence type="ECO:0008006" key="4">
    <source>
        <dbReference type="Google" id="ProtNLM"/>
    </source>
</evidence>
<protein>
    <recommendedName>
        <fullName evidence="4">Variable surface protein Vir35</fullName>
    </recommendedName>
</protein>
<evidence type="ECO:0000256" key="1">
    <source>
        <dbReference type="SAM" id="Phobius"/>
    </source>
</evidence>
<name>A0A0J9T4S2_PLAVI</name>
<keyword evidence="1" id="KW-0472">Membrane</keyword>
<keyword evidence="1" id="KW-1133">Transmembrane helix</keyword>
<gene>
    <name evidence="2" type="ORF">PVMG_05922</name>
</gene>
<sequence>MEISRATSMNNKINLYFFNKIVIFIILTWVHKCQNDDNALIRTLENGKKVNISLDIRTHRLLAKHEYQNEKPTKGLQNKVSYNSDNYKLKKGKGNNNTFEQLKQGRSNNVENYLKSYKNRYSKKNALGKLECYCEKLVFDKIDYINNLAKKMQNDKKLYKKKIYNKICYPLMTFAFVPFLGLVIPLFFQEYNPYLKKLCFSGCTELHGQSEQGKSHTESGYTRSIVSKDEWSIITTMNKVFLYLSIIIVLLVVIYILIKVIKYERLKAGKGKIKGKDYYRLCKNVFI</sequence>
<dbReference type="Pfam" id="PF12420">
    <property type="entry name" value="DUF3671"/>
    <property type="match status" value="1"/>
</dbReference>
<reference evidence="2 3" key="1">
    <citation type="submission" date="2011-08" db="EMBL/GenBank/DDBJ databases">
        <title>The Genome Sequence of Plasmodium vivax Mauritania I.</title>
        <authorList>
            <consortium name="The Broad Institute Genome Sequencing Platform"/>
            <consortium name="The Broad Institute Genome Sequencing Center for Infectious Disease"/>
            <person name="Neafsey D."/>
            <person name="Carlton J."/>
            <person name="Barnwell J."/>
            <person name="Collins W."/>
            <person name="Escalante A."/>
            <person name="Mullikin J."/>
            <person name="Saul A."/>
            <person name="Guigo R."/>
            <person name="Camara F."/>
            <person name="Young S.K."/>
            <person name="Zeng Q."/>
            <person name="Gargeya S."/>
            <person name="Fitzgerald M."/>
            <person name="Haas B."/>
            <person name="Abouelleil A."/>
            <person name="Alvarado L."/>
            <person name="Arachchi H.M."/>
            <person name="Berlin A."/>
            <person name="Brown A."/>
            <person name="Chapman S.B."/>
            <person name="Chen Z."/>
            <person name="Dunbar C."/>
            <person name="Freedman E."/>
            <person name="Gearin G."/>
            <person name="Gellesch M."/>
            <person name="Goldberg J."/>
            <person name="Griggs A."/>
            <person name="Gujja S."/>
            <person name="Heiman D."/>
            <person name="Howarth C."/>
            <person name="Larson L."/>
            <person name="Lui A."/>
            <person name="MacDonald P.J.P."/>
            <person name="Montmayeur A."/>
            <person name="Murphy C."/>
            <person name="Neiman D."/>
            <person name="Pearson M."/>
            <person name="Priest M."/>
            <person name="Roberts A."/>
            <person name="Saif S."/>
            <person name="Shea T."/>
            <person name="Shenoy N."/>
            <person name="Sisk P."/>
            <person name="Stolte C."/>
            <person name="Sykes S."/>
            <person name="Wortman J."/>
            <person name="Nusbaum C."/>
            <person name="Birren B."/>
        </authorList>
    </citation>
    <scope>NUCLEOTIDE SEQUENCE [LARGE SCALE GENOMIC DNA]</scope>
    <source>
        <strain evidence="2 3">Mauritania I</strain>
    </source>
</reference>
<dbReference type="OrthoDB" id="389387at2759"/>
<feature type="transmembrane region" description="Helical" evidence="1">
    <location>
        <begin position="240"/>
        <end position="258"/>
    </location>
</feature>
<evidence type="ECO:0000313" key="2">
    <source>
        <dbReference type="EMBL" id="KMZ89637.1"/>
    </source>
</evidence>
<dbReference type="AlphaFoldDB" id="A0A0J9T4S2"/>
<proteinExistence type="predicted"/>
<accession>A0A0J9T4S2</accession>
<organism evidence="2 3">
    <name type="scientific">Plasmodium vivax Mauritania I</name>
    <dbReference type="NCBI Taxonomy" id="1035515"/>
    <lineage>
        <taxon>Eukaryota</taxon>
        <taxon>Sar</taxon>
        <taxon>Alveolata</taxon>
        <taxon>Apicomplexa</taxon>
        <taxon>Aconoidasida</taxon>
        <taxon>Haemosporida</taxon>
        <taxon>Plasmodiidae</taxon>
        <taxon>Plasmodium</taxon>
        <taxon>Plasmodium (Plasmodium)</taxon>
    </lineage>
</organism>
<feature type="transmembrane region" description="Helical" evidence="1">
    <location>
        <begin position="167"/>
        <end position="188"/>
    </location>
</feature>
<dbReference type="Proteomes" id="UP000053776">
    <property type="component" value="Unassembled WGS sequence"/>
</dbReference>